<keyword evidence="2" id="KW-0548">Nucleotidyltransferase</keyword>
<dbReference type="Pfam" id="PF00665">
    <property type="entry name" value="rve"/>
    <property type="match status" value="1"/>
</dbReference>
<sequence length="900" mass="102517">MEVQDVYYTLVERDPGEHETVYEVAVEILNNHFTPQVNNSFQRNQFRAMEQKPQETIEQFITRLRQKAIYCNFGNVDEAICDQVIDKCSSKRLRRKLLERHNVTLQQLRETAQAMEAAEKQATSIEQPIESVNKVSTYASKKQNQNKSEFKQISCYACGFSGHYKTDPKCPAKGKKCRLCQNEGHFEKCCKSKKIFSKNHYSRKTNVRHVESADDTCSEPDYENEDDDYAFTVHGNQGKVSKFTVNVGGIDVPVVIDSGATVNIIDRTLWEHLKKNKIKCESKTSSKNLYAYGSNKPLTIAGSFNTNVCVNDRCVSADFFVIEEDGQALLGHKTSIELGVLKIETNVNTVTDNVVKTNYTSKFPKVFSEYCRFSITVVSGTENESKQGEINQAEEYIRFVASESTPNAVKIEDVDKMSLNDKELQNIRNCLLNGRWQDLLNKQYLTVKQELSSIGHIVLRGTRLIIPTELRNQILKLGHEGHPGIVLMKQRLRSKVWWPNMDKSIEEYCKSCYGCQLVANPEKPEPMIRTSLPSKPWEQISADFLGPLPSGEYLFTVVDYYSRWLEVTIMSKSTSADRVIDALDKMFTIHGLPISIATDNGPQFISDTFKKYLVQSGIVHRRITPLWPAANGEIERQNRSLLKRMRIANAEKKNLSTEIQTYLKMYRSTPHCTTGVSPAELLFNRTLRTKLPDIQIRSHDDTEVRDRDSQRKEKGKLYADTRRNATTNDLKAGDSVLVKQNRGNKLSTTFNPKPFTLLEKHGNSVVVQNDDGDTYKRNVTHIKRFIERKSSENQNVNSENVNNENQNVNSENQNVNSENQNVNSGNVNSENQNVYSEIQNQNISSENQNVLKGNQNGGINDKAQSNKLMKSVPSLEPSKPSRPTRDRKLPSRYKDFVLSN</sequence>
<dbReference type="InterPro" id="IPR012337">
    <property type="entry name" value="RNaseH-like_sf"/>
</dbReference>
<dbReference type="Proteomes" id="UP000683360">
    <property type="component" value="Unassembled WGS sequence"/>
</dbReference>
<evidence type="ECO:0000256" key="2">
    <source>
        <dbReference type="ARBA" id="ARBA00022695"/>
    </source>
</evidence>
<dbReference type="AlphaFoldDB" id="A0A8S3RU45"/>
<reference evidence="10" key="1">
    <citation type="submission" date="2021-03" db="EMBL/GenBank/DDBJ databases">
        <authorList>
            <person name="Bekaert M."/>
        </authorList>
    </citation>
    <scope>NUCLEOTIDE SEQUENCE</scope>
</reference>
<dbReference type="SUPFAM" id="SSF57756">
    <property type="entry name" value="Retrovirus zinc finger-like domains"/>
    <property type="match status" value="1"/>
</dbReference>
<evidence type="ECO:0000313" key="10">
    <source>
        <dbReference type="EMBL" id="CAG2208357.1"/>
    </source>
</evidence>
<dbReference type="InterPro" id="IPR036875">
    <property type="entry name" value="Znf_CCHC_sf"/>
</dbReference>
<dbReference type="PANTHER" id="PTHR37984">
    <property type="entry name" value="PROTEIN CBG26694"/>
    <property type="match status" value="1"/>
</dbReference>
<evidence type="ECO:0000256" key="7">
    <source>
        <dbReference type="SAM" id="Coils"/>
    </source>
</evidence>
<feature type="coiled-coil region" evidence="7">
    <location>
        <begin position="631"/>
        <end position="658"/>
    </location>
</feature>
<dbReference type="Gene3D" id="2.40.70.10">
    <property type="entry name" value="Acid Proteases"/>
    <property type="match status" value="1"/>
</dbReference>
<dbReference type="GO" id="GO:0003676">
    <property type="term" value="F:nucleic acid binding"/>
    <property type="evidence" value="ECO:0007669"/>
    <property type="project" value="InterPro"/>
</dbReference>
<evidence type="ECO:0000256" key="3">
    <source>
        <dbReference type="ARBA" id="ARBA00022722"/>
    </source>
</evidence>
<dbReference type="SUPFAM" id="SSF53098">
    <property type="entry name" value="Ribonuclease H-like"/>
    <property type="match status" value="1"/>
</dbReference>
<keyword evidence="4" id="KW-0255">Endonuclease</keyword>
<comment type="caution">
    <text evidence="10">The sequence shown here is derived from an EMBL/GenBank/DDBJ whole genome shotgun (WGS) entry which is preliminary data.</text>
</comment>
<feature type="region of interest" description="Disordered" evidence="8">
    <location>
        <begin position="698"/>
        <end position="726"/>
    </location>
</feature>
<keyword evidence="7" id="KW-0175">Coiled coil</keyword>
<organism evidence="10 11">
    <name type="scientific">Mytilus edulis</name>
    <name type="common">Blue mussel</name>
    <dbReference type="NCBI Taxonomy" id="6550"/>
    <lineage>
        <taxon>Eukaryota</taxon>
        <taxon>Metazoa</taxon>
        <taxon>Spiralia</taxon>
        <taxon>Lophotrochozoa</taxon>
        <taxon>Mollusca</taxon>
        <taxon>Bivalvia</taxon>
        <taxon>Autobranchia</taxon>
        <taxon>Pteriomorphia</taxon>
        <taxon>Mytilida</taxon>
        <taxon>Mytiloidea</taxon>
        <taxon>Mytilidae</taxon>
        <taxon>Mytilinae</taxon>
        <taxon>Mytilus</taxon>
    </lineage>
</organism>
<dbReference type="Gene3D" id="4.10.60.10">
    <property type="entry name" value="Zinc finger, CCHC-type"/>
    <property type="match status" value="1"/>
</dbReference>
<feature type="compositionally biased region" description="Polar residues" evidence="8">
    <location>
        <begin position="850"/>
        <end position="868"/>
    </location>
</feature>
<dbReference type="SUPFAM" id="SSF50630">
    <property type="entry name" value="Acid proteases"/>
    <property type="match status" value="1"/>
</dbReference>
<dbReference type="PROSITE" id="PS00141">
    <property type="entry name" value="ASP_PROTEASE"/>
    <property type="match status" value="1"/>
</dbReference>
<dbReference type="CDD" id="cd00303">
    <property type="entry name" value="retropepsin_like"/>
    <property type="match status" value="1"/>
</dbReference>
<dbReference type="Gene3D" id="1.10.340.70">
    <property type="match status" value="1"/>
</dbReference>
<dbReference type="GO" id="GO:0008270">
    <property type="term" value="F:zinc ion binding"/>
    <property type="evidence" value="ECO:0007669"/>
    <property type="project" value="InterPro"/>
</dbReference>
<evidence type="ECO:0000256" key="1">
    <source>
        <dbReference type="ARBA" id="ARBA00022679"/>
    </source>
</evidence>
<evidence type="ECO:0000313" key="11">
    <source>
        <dbReference type="Proteomes" id="UP000683360"/>
    </source>
</evidence>
<dbReference type="GO" id="GO:0003964">
    <property type="term" value="F:RNA-directed DNA polymerase activity"/>
    <property type="evidence" value="ECO:0007669"/>
    <property type="project" value="UniProtKB-KW"/>
</dbReference>
<keyword evidence="1" id="KW-0808">Transferase</keyword>
<protein>
    <recommendedName>
        <fullName evidence="9">Integrase catalytic domain-containing protein</fullName>
    </recommendedName>
</protein>
<dbReference type="InterPro" id="IPR036397">
    <property type="entry name" value="RNaseH_sf"/>
</dbReference>
<feature type="compositionally biased region" description="Basic and acidic residues" evidence="8">
    <location>
        <begin position="883"/>
        <end position="900"/>
    </location>
</feature>
<feature type="region of interest" description="Disordered" evidence="8">
    <location>
        <begin position="848"/>
        <end position="900"/>
    </location>
</feature>
<dbReference type="Gene3D" id="3.30.420.10">
    <property type="entry name" value="Ribonuclease H-like superfamily/Ribonuclease H"/>
    <property type="match status" value="1"/>
</dbReference>
<keyword evidence="6" id="KW-0695">RNA-directed DNA polymerase</keyword>
<dbReference type="OrthoDB" id="6287653at2759"/>
<keyword evidence="3" id="KW-0540">Nuclease</keyword>
<dbReference type="PANTHER" id="PTHR37984:SF11">
    <property type="entry name" value="INTEGRASE CATALYTIC DOMAIN-CONTAINING PROTEIN"/>
    <property type="match status" value="1"/>
</dbReference>
<evidence type="ECO:0000259" key="9">
    <source>
        <dbReference type="PROSITE" id="PS50994"/>
    </source>
</evidence>
<dbReference type="InterPro" id="IPR021109">
    <property type="entry name" value="Peptidase_aspartic_dom_sf"/>
</dbReference>
<accession>A0A8S3RU45</accession>
<keyword evidence="11" id="KW-1185">Reference proteome</keyword>
<evidence type="ECO:0000256" key="6">
    <source>
        <dbReference type="ARBA" id="ARBA00022918"/>
    </source>
</evidence>
<feature type="coiled-coil region" evidence="7">
    <location>
        <begin position="98"/>
        <end position="125"/>
    </location>
</feature>
<dbReference type="InterPro" id="IPR001969">
    <property type="entry name" value="Aspartic_peptidase_AS"/>
</dbReference>
<keyword evidence="5" id="KW-0378">Hydrolase</keyword>
<feature type="compositionally biased region" description="Low complexity" evidence="8">
    <location>
        <begin position="792"/>
        <end position="829"/>
    </location>
</feature>
<dbReference type="InterPro" id="IPR001584">
    <property type="entry name" value="Integrase_cat-core"/>
</dbReference>
<evidence type="ECO:0000256" key="4">
    <source>
        <dbReference type="ARBA" id="ARBA00022759"/>
    </source>
</evidence>
<dbReference type="InterPro" id="IPR050951">
    <property type="entry name" value="Retrovirus_Pol_polyprotein"/>
</dbReference>
<evidence type="ECO:0000256" key="8">
    <source>
        <dbReference type="SAM" id="MobiDB-lite"/>
    </source>
</evidence>
<dbReference type="PROSITE" id="PS50994">
    <property type="entry name" value="INTEGRASE"/>
    <property type="match status" value="1"/>
</dbReference>
<dbReference type="EMBL" id="CAJPWZ010001105">
    <property type="protein sequence ID" value="CAG2208357.1"/>
    <property type="molecule type" value="Genomic_DNA"/>
</dbReference>
<dbReference type="GO" id="GO:0015074">
    <property type="term" value="P:DNA integration"/>
    <property type="evidence" value="ECO:0007669"/>
    <property type="project" value="InterPro"/>
</dbReference>
<feature type="compositionally biased region" description="Basic and acidic residues" evidence="8">
    <location>
        <begin position="698"/>
        <end position="723"/>
    </location>
</feature>
<feature type="domain" description="Integrase catalytic" evidence="9">
    <location>
        <begin position="532"/>
        <end position="686"/>
    </location>
</feature>
<dbReference type="FunFam" id="1.10.340.70:FF:000003">
    <property type="entry name" value="Protein CBG25708"/>
    <property type="match status" value="1"/>
</dbReference>
<dbReference type="InterPro" id="IPR041588">
    <property type="entry name" value="Integrase_H2C2"/>
</dbReference>
<dbReference type="GO" id="GO:0006508">
    <property type="term" value="P:proteolysis"/>
    <property type="evidence" value="ECO:0007669"/>
    <property type="project" value="InterPro"/>
</dbReference>
<dbReference type="GO" id="GO:0004190">
    <property type="term" value="F:aspartic-type endopeptidase activity"/>
    <property type="evidence" value="ECO:0007669"/>
    <property type="project" value="InterPro"/>
</dbReference>
<dbReference type="Pfam" id="PF17921">
    <property type="entry name" value="Integrase_H2C2"/>
    <property type="match status" value="1"/>
</dbReference>
<name>A0A8S3RU45_MYTED</name>
<gene>
    <name evidence="10" type="ORF">MEDL_22540</name>
</gene>
<dbReference type="GO" id="GO:0004519">
    <property type="term" value="F:endonuclease activity"/>
    <property type="evidence" value="ECO:0007669"/>
    <property type="project" value="UniProtKB-KW"/>
</dbReference>
<evidence type="ECO:0000256" key="5">
    <source>
        <dbReference type="ARBA" id="ARBA00022801"/>
    </source>
</evidence>
<feature type="region of interest" description="Disordered" evidence="8">
    <location>
        <begin position="786"/>
        <end position="829"/>
    </location>
</feature>
<dbReference type="FunFam" id="3.30.420.10:FF:000063">
    <property type="entry name" value="Retrovirus-related Pol polyprotein from transposon 297-like Protein"/>
    <property type="match status" value="1"/>
</dbReference>
<proteinExistence type="predicted"/>